<protein>
    <recommendedName>
        <fullName evidence="2">Type II secretion system protein H</fullName>
    </recommendedName>
    <alternativeName>
        <fullName evidence="10">General secretion pathway protein H</fullName>
    </alternativeName>
</protein>
<comment type="similarity">
    <text evidence="9">Belongs to the GSP H family.</text>
</comment>
<evidence type="ECO:0000259" key="11">
    <source>
        <dbReference type="Pfam" id="PF12019"/>
    </source>
</evidence>
<keyword evidence="5" id="KW-0997">Cell inner membrane</keyword>
<evidence type="ECO:0000256" key="5">
    <source>
        <dbReference type="ARBA" id="ARBA00022519"/>
    </source>
</evidence>
<organism evidence="12 13">
    <name type="scientific">Spectribacter hydrogenoxidans</name>
    <dbReference type="NCBI Taxonomy" id="3075608"/>
    <lineage>
        <taxon>Bacteria</taxon>
        <taxon>Pseudomonadati</taxon>
        <taxon>Pseudomonadota</taxon>
        <taxon>Gammaproteobacteria</taxon>
        <taxon>Salinisphaerales</taxon>
        <taxon>Salinisphaeraceae</taxon>
        <taxon>Spectribacter</taxon>
    </lineage>
</organism>
<evidence type="ECO:0000256" key="1">
    <source>
        <dbReference type="ARBA" id="ARBA00004377"/>
    </source>
</evidence>
<keyword evidence="3" id="KW-1003">Cell membrane</keyword>
<evidence type="ECO:0000313" key="12">
    <source>
        <dbReference type="EMBL" id="MDT0633660.1"/>
    </source>
</evidence>
<dbReference type="Gene3D" id="3.55.40.10">
    <property type="entry name" value="minor pseudopilin epsh domain"/>
    <property type="match status" value="1"/>
</dbReference>
<feature type="domain" description="General secretion pathway GspH" evidence="11">
    <location>
        <begin position="43"/>
        <end position="156"/>
    </location>
</feature>
<dbReference type="Proteomes" id="UP001251857">
    <property type="component" value="Unassembled WGS sequence"/>
</dbReference>
<evidence type="ECO:0000256" key="2">
    <source>
        <dbReference type="ARBA" id="ARBA00021549"/>
    </source>
</evidence>
<keyword evidence="4" id="KW-0488">Methylation</keyword>
<accession>A0ABU3BWJ0</accession>
<comment type="subcellular location">
    <subcellularLocation>
        <location evidence="1">Cell inner membrane</location>
        <topology evidence="1">Single-pass membrane protein</topology>
    </subcellularLocation>
</comment>
<dbReference type="SUPFAM" id="SSF54523">
    <property type="entry name" value="Pili subunits"/>
    <property type="match status" value="1"/>
</dbReference>
<evidence type="ECO:0000256" key="6">
    <source>
        <dbReference type="ARBA" id="ARBA00022692"/>
    </source>
</evidence>
<dbReference type="Pfam" id="PF07963">
    <property type="entry name" value="N_methyl"/>
    <property type="match status" value="1"/>
</dbReference>
<dbReference type="InterPro" id="IPR045584">
    <property type="entry name" value="Pilin-like"/>
</dbReference>
<dbReference type="RefSeq" id="WP_311651373.1">
    <property type="nucleotide sequence ID" value="NZ_JAVRIB010000001.1"/>
</dbReference>
<evidence type="ECO:0000256" key="4">
    <source>
        <dbReference type="ARBA" id="ARBA00022481"/>
    </source>
</evidence>
<keyword evidence="7" id="KW-1133">Transmembrane helix</keyword>
<keyword evidence="8" id="KW-0472">Membrane</keyword>
<evidence type="ECO:0000256" key="10">
    <source>
        <dbReference type="ARBA" id="ARBA00030775"/>
    </source>
</evidence>
<evidence type="ECO:0000256" key="9">
    <source>
        <dbReference type="ARBA" id="ARBA00025772"/>
    </source>
</evidence>
<dbReference type="InterPro" id="IPR012902">
    <property type="entry name" value="N_methyl_site"/>
</dbReference>
<sequence>MRRRARGFTLVEMMVGLAILIILITIAVPGFQGFTADQSTKNAAQTLYATLLYARTEAIKRNTTVHVLPLGGTGADWAEGWMVSTNAAAADIDCGDTASNAGVLQAYCGIGSTGVAVSPAPDQVSYESSGRSVATRFRVCASGATQGRDVRVELGGLSMIAVNGECS</sequence>
<evidence type="ECO:0000313" key="13">
    <source>
        <dbReference type="Proteomes" id="UP001251857"/>
    </source>
</evidence>
<keyword evidence="6" id="KW-0812">Transmembrane</keyword>
<dbReference type="InterPro" id="IPR022346">
    <property type="entry name" value="T2SS_GspH"/>
</dbReference>
<dbReference type="PROSITE" id="PS00409">
    <property type="entry name" value="PROKAR_NTER_METHYL"/>
    <property type="match status" value="1"/>
</dbReference>
<gene>
    <name evidence="12" type="ORF">RM532_01675</name>
</gene>
<name>A0ABU3BWJ0_9GAMM</name>
<dbReference type="EMBL" id="JAVRIB010000001">
    <property type="protein sequence ID" value="MDT0633660.1"/>
    <property type="molecule type" value="Genomic_DNA"/>
</dbReference>
<proteinExistence type="inferred from homology"/>
<evidence type="ECO:0000256" key="8">
    <source>
        <dbReference type="ARBA" id="ARBA00023136"/>
    </source>
</evidence>
<reference evidence="12 13" key="1">
    <citation type="submission" date="2023-09" db="EMBL/GenBank/DDBJ databases">
        <authorList>
            <person name="Rey-Velasco X."/>
        </authorList>
    </citation>
    <scope>NUCLEOTIDE SEQUENCE [LARGE SCALE GENOMIC DNA]</scope>
    <source>
        <strain evidence="12 13">W335</strain>
    </source>
</reference>
<comment type="caution">
    <text evidence="12">The sequence shown here is derived from an EMBL/GenBank/DDBJ whole genome shotgun (WGS) entry which is preliminary data.</text>
</comment>
<dbReference type="Pfam" id="PF12019">
    <property type="entry name" value="GspH"/>
    <property type="match status" value="1"/>
</dbReference>
<dbReference type="NCBIfam" id="TIGR02532">
    <property type="entry name" value="IV_pilin_GFxxxE"/>
    <property type="match status" value="1"/>
</dbReference>
<evidence type="ECO:0000256" key="3">
    <source>
        <dbReference type="ARBA" id="ARBA00022475"/>
    </source>
</evidence>
<evidence type="ECO:0000256" key="7">
    <source>
        <dbReference type="ARBA" id="ARBA00022989"/>
    </source>
</evidence>
<keyword evidence="13" id="KW-1185">Reference proteome</keyword>